<dbReference type="Proteomes" id="UP000677126">
    <property type="component" value="Chromosome"/>
</dbReference>
<accession>A0ABX8E562</accession>
<dbReference type="InterPro" id="IPR008517">
    <property type="entry name" value="GNA1162-like"/>
</dbReference>
<protein>
    <submittedName>
        <fullName evidence="3">DUF799 family lipoprotein</fullName>
    </submittedName>
</protein>
<gene>
    <name evidence="3" type="ORF">HT578_11030</name>
</gene>
<feature type="region of interest" description="Disordered" evidence="1">
    <location>
        <begin position="239"/>
        <end position="258"/>
    </location>
</feature>
<dbReference type="Gene3D" id="3.40.50.10610">
    <property type="entry name" value="ABC-type transport auxiliary lipoprotein component"/>
    <property type="match status" value="1"/>
</dbReference>
<sequence>MKRLLAIAALAATPLLGACAGNAPPSKDYTAYYAQQPASILVVPVINNSNEVDASDLFFATMAAPLAERGYYAFPTNAIKTLMQAEGLGDPGFVHQAKAQDLAGLFGADAVLYVEVLDWSSKYQVISSSIETEFLYTLKSGRTGEVLWQDQQEYVYAPNSSSGNIFADLLATAVTALINNTRSDFTPMAMQANLAALSAPGQGLPFGERNPLSRNNRKSWPATGSGLLTDSRQEAVAAPGLLAPKAEEVSTTKDAETK</sequence>
<keyword evidence="4" id="KW-1185">Reference proteome</keyword>
<feature type="region of interest" description="Disordered" evidence="1">
    <location>
        <begin position="205"/>
        <end position="234"/>
    </location>
</feature>
<reference evidence="3 4" key="1">
    <citation type="journal article" date="2021" name="Int. J. Syst. Evol. Microbiol.">
        <title>Novosphingobium decolorationis sp. nov., an aniline blue-decolourizing bacterium isolated from East Pacific sediment.</title>
        <authorList>
            <person name="Chen X."/>
            <person name="Dong B."/>
            <person name="Chen T."/>
            <person name="Ren N."/>
            <person name="Wang J."/>
            <person name="Xu Y."/>
            <person name="Yang J."/>
            <person name="Zhu S."/>
            <person name="Chen J."/>
        </authorList>
    </citation>
    <scope>NUCLEOTIDE SEQUENCE [LARGE SCALE GENOMIC DNA]</scope>
    <source>
        <strain evidence="3 4">502str22</strain>
    </source>
</reference>
<dbReference type="Pfam" id="PF05643">
    <property type="entry name" value="GNA1162-like"/>
    <property type="match status" value="1"/>
</dbReference>
<keyword evidence="2" id="KW-0732">Signal</keyword>
<dbReference type="EMBL" id="CP054856">
    <property type="protein sequence ID" value="QVM84149.1"/>
    <property type="molecule type" value="Genomic_DNA"/>
</dbReference>
<evidence type="ECO:0000256" key="2">
    <source>
        <dbReference type="SAM" id="SignalP"/>
    </source>
</evidence>
<feature type="compositionally biased region" description="Basic and acidic residues" evidence="1">
    <location>
        <begin position="245"/>
        <end position="258"/>
    </location>
</feature>
<evidence type="ECO:0000313" key="4">
    <source>
        <dbReference type="Proteomes" id="UP000677126"/>
    </source>
</evidence>
<feature type="signal peptide" evidence="2">
    <location>
        <begin position="1"/>
        <end position="20"/>
    </location>
</feature>
<evidence type="ECO:0000313" key="3">
    <source>
        <dbReference type="EMBL" id="QVM84149.1"/>
    </source>
</evidence>
<organism evidence="3 4">
    <name type="scientific">Novosphingobium decolorationis</name>
    <dbReference type="NCBI Taxonomy" id="2698673"/>
    <lineage>
        <taxon>Bacteria</taxon>
        <taxon>Pseudomonadati</taxon>
        <taxon>Pseudomonadota</taxon>
        <taxon>Alphaproteobacteria</taxon>
        <taxon>Sphingomonadales</taxon>
        <taxon>Sphingomonadaceae</taxon>
        <taxon>Novosphingobium</taxon>
    </lineage>
</organism>
<feature type="chain" id="PRO_5045266011" evidence="2">
    <location>
        <begin position="21"/>
        <end position="258"/>
    </location>
</feature>
<name>A0ABX8E562_9SPHN</name>
<keyword evidence="3" id="KW-0449">Lipoprotein</keyword>
<evidence type="ECO:0000256" key="1">
    <source>
        <dbReference type="SAM" id="MobiDB-lite"/>
    </source>
</evidence>
<dbReference type="RefSeq" id="WP_052322166.1">
    <property type="nucleotide sequence ID" value="NZ_CP054856.1"/>
</dbReference>
<proteinExistence type="predicted"/>
<dbReference type="PROSITE" id="PS51257">
    <property type="entry name" value="PROKAR_LIPOPROTEIN"/>
    <property type="match status" value="1"/>
</dbReference>